<evidence type="ECO:0000256" key="1">
    <source>
        <dbReference type="SAM" id="SignalP"/>
    </source>
</evidence>
<dbReference type="RefSeq" id="WP_223074280.1">
    <property type="nucleotide sequence ID" value="NZ_JADMNK010000002.1"/>
</dbReference>
<sequence length="170" mass="19056">MIKKFVFSILLSAAIQLPANAADNNDQNQPGSRLENGVEIFAINCSGMPQETTIDIDECQGKKISQLEWVLNKYQSTTVERISSENKDNAAHKKRLEAAYNEEAQAWSALVNAASKSVEVDYEGGTISTSLSNERSIRLLELQIHDMWQTWLTYMDSSPALLLEPKFETE</sequence>
<evidence type="ECO:0000313" key="2">
    <source>
        <dbReference type="EMBL" id="MBZ0057543.1"/>
    </source>
</evidence>
<dbReference type="EMBL" id="JADMNK010000002">
    <property type="protein sequence ID" value="MBZ0057543.1"/>
    <property type="molecule type" value="Genomic_DNA"/>
</dbReference>
<feature type="signal peptide" evidence="1">
    <location>
        <begin position="1"/>
        <end position="21"/>
    </location>
</feature>
<reference evidence="2 3" key="1">
    <citation type="submission" date="2020-11" db="EMBL/GenBank/DDBJ databases">
        <title>Draft Genome of Enterobacter sp. strain EMC7.</title>
        <authorList>
            <person name="Barman P."/>
            <person name="Sinha S."/>
            <person name="Sen S."/>
            <person name="Chakraborty R."/>
        </authorList>
    </citation>
    <scope>NUCLEOTIDE SEQUENCE [LARGE SCALE GENOMIC DNA]</scope>
    <source>
        <strain evidence="2 3">EMC7</strain>
    </source>
</reference>
<keyword evidence="3" id="KW-1185">Reference proteome</keyword>
<evidence type="ECO:0000313" key="3">
    <source>
        <dbReference type="Proteomes" id="UP000706580"/>
    </source>
</evidence>
<protein>
    <recommendedName>
        <fullName evidence="4">Lysozyme inhibitor LprI N-terminal domain-containing protein</fullName>
    </recommendedName>
</protein>
<evidence type="ECO:0008006" key="4">
    <source>
        <dbReference type="Google" id="ProtNLM"/>
    </source>
</evidence>
<proteinExistence type="predicted"/>
<name>A0ABS7RX19_9ENTR</name>
<accession>A0ABS7RX19</accession>
<comment type="caution">
    <text evidence="2">The sequence shown here is derived from an EMBL/GenBank/DDBJ whole genome shotgun (WGS) entry which is preliminary data.</text>
</comment>
<organism evidence="2 3">
    <name type="scientific">Leclercia barmai</name>
    <dbReference type="NCBI Taxonomy" id="2785629"/>
    <lineage>
        <taxon>Bacteria</taxon>
        <taxon>Pseudomonadati</taxon>
        <taxon>Pseudomonadota</taxon>
        <taxon>Gammaproteobacteria</taxon>
        <taxon>Enterobacterales</taxon>
        <taxon>Enterobacteriaceae</taxon>
        <taxon>Leclercia</taxon>
    </lineage>
</organism>
<feature type="chain" id="PRO_5045993986" description="Lysozyme inhibitor LprI N-terminal domain-containing protein" evidence="1">
    <location>
        <begin position="22"/>
        <end position="170"/>
    </location>
</feature>
<dbReference type="Proteomes" id="UP000706580">
    <property type="component" value="Unassembled WGS sequence"/>
</dbReference>
<keyword evidence="1" id="KW-0732">Signal</keyword>
<gene>
    <name evidence="2" type="ORF">ITX56_06865</name>
</gene>